<evidence type="ECO:0000313" key="3">
    <source>
        <dbReference type="EMBL" id="KAF6749795.1"/>
    </source>
</evidence>
<evidence type="ECO:0000256" key="1">
    <source>
        <dbReference type="ARBA" id="ARBA00022737"/>
    </source>
</evidence>
<dbReference type="InterPro" id="IPR056884">
    <property type="entry name" value="NPHP3-like_N"/>
</dbReference>
<feature type="domain" description="Nephrocystin 3-like N-terminal" evidence="2">
    <location>
        <begin position="62"/>
        <end position="230"/>
    </location>
</feature>
<dbReference type="PANTHER" id="PTHR10039:SF14">
    <property type="entry name" value="NACHT DOMAIN-CONTAINING PROTEIN"/>
    <property type="match status" value="1"/>
</dbReference>
<name>A0A8H6M0G8_9AGAR</name>
<dbReference type="EMBL" id="JACGCI010000061">
    <property type="protein sequence ID" value="KAF6749795.1"/>
    <property type="molecule type" value="Genomic_DNA"/>
</dbReference>
<dbReference type="Gene3D" id="3.40.50.300">
    <property type="entry name" value="P-loop containing nucleotide triphosphate hydrolases"/>
    <property type="match status" value="1"/>
</dbReference>
<keyword evidence="4" id="KW-1185">Reference proteome</keyword>
<reference evidence="3 4" key="1">
    <citation type="submission" date="2020-07" db="EMBL/GenBank/DDBJ databases">
        <title>Comparative genomics of pyrophilous fungi reveals a link between fire events and developmental genes.</title>
        <authorList>
            <consortium name="DOE Joint Genome Institute"/>
            <person name="Steindorff A.S."/>
            <person name="Carver A."/>
            <person name="Calhoun S."/>
            <person name="Stillman K."/>
            <person name="Liu H."/>
            <person name="Lipzen A."/>
            <person name="Pangilinan J."/>
            <person name="Labutti K."/>
            <person name="Bruns T.D."/>
            <person name="Grigoriev I.V."/>
        </authorList>
    </citation>
    <scope>NUCLEOTIDE SEQUENCE [LARGE SCALE GENOMIC DNA]</scope>
    <source>
        <strain evidence="3 4">CBS 144469</strain>
    </source>
</reference>
<dbReference type="Pfam" id="PF24883">
    <property type="entry name" value="NPHP3_N"/>
    <property type="match status" value="1"/>
</dbReference>
<evidence type="ECO:0000313" key="4">
    <source>
        <dbReference type="Proteomes" id="UP000521943"/>
    </source>
</evidence>
<evidence type="ECO:0000259" key="2">
    <source>
        <dbReference type="Pfam" id="PF24883"/>
    </source>
</evidence>
<accession>A0A8H6M0G8</accession>
<comment type="caution">
    <text evidence="3">The sequence shown here is derived from an EMBL/GenBank/DDBJ whole genome shotgun (WGS) entry which is preliminary data.</text>
</comment>
<dbReference type="SUPFAM" id="SSF52540">
    <property type="entry name" value="P-loop containing nucleoside triphosphate hydrolases"/>
    <property type="match status" value="1"/>
</dbReference>
<dbReference type="OrthoDB" id="2911495at2759"/>
<dbReference type="InterPro" id="IPR027417">
    <property type="entry name" value="P-loop_NTPase"/>
</dbReference>
<gene>
    <name evidence="3" type="ORF">DFP72DRAFT_537012</name>
</gene>
<dbReference type="Proteomes" id="UP000521943">
    <property type="component" value="Unassembled WGS sequence"/>
</dbReference>
<dbReference type="AlphaFoldDB" id="A0A8H6M0G8"/>
<organism evidence="3 4">
    <name type="scientific">Ephemerocybe angulata</name>
    <dbReference type="NCBI Taxonomy" id="980116"/>
    <lineage>
        <taxon>Eukaryota</taxon>
        <taxon>Fungi</taxon>
        <taxon>Dikarya</taxon>
        <taxon>Basidiomycota</taxon>
        <taxon>Agaricomycotina</taxon>
        <taxon>Agaricomycetes</taxon>
        <taxon>Agaricomycetidae</taxon>
        <taxon>Agaricales</taxon>
        <taxon>Agaricineae</taxon>
        <taxon>Psathyrellaceae</taxon>
        <taxon>Ephemerocybe</taxon>
    </lineage>
</organism>
<proteinExistence type="predicted"/>
<keyword evidence="1" id="KW-0677">Repeat</keyword>
<sequence length="540" mass="61880">MSQFFDNAHGFSIGEVTINSSQHNHGLQSALQKLSEYVAAGASHDSRERYPPPRCYSGTQNHILESFTSWFQERAKEKPILWLHGPTGMGKTTVAQTIAEQVEKEGRLAAAFFFSRSSIDRSDSSKLVASLAWQMAPMIPGMLPRIEQAIRRNPLIFTKAPEVQLDQLIVSPCRLLDLRGLPHQLIIIDGLDECIGTADSDREQEQEIVLTLLLSLVSSNLPLTVLLCSRAEEWLKVAFQDEPMSPMTELLSLAWTAKADEDIWHYLNKEFERISARPRNRDAMRFFDRPWPPFHVYEVIVGKASGQYVFVTTAIRFIDDRWSVPWKQLEILMTSLKRPCAGPAVFSSIDNLYLDILKSCPNANLMLEVLGEVICFDYTATLSDRWDVLDTLSQRSPGESYQALRGLHSVVDAENLNRAEKQPLFHASFFDFITSESRAGRYFIDLRLSHTQMLCRCIDRLDLIMRPDADIILQDPSIYAFYSWRHHHLPEATITEPLLNRLSCFDFKQWFLIKSPQRSQRISALLQWVWGHGLFSFRQL</sequence>
<protein>
    <recommendedName>
        <fullName evidence="2">Nephrocystin 3-like N-terminal domain-containing protein</fullName>
    </recommendedName>
</protein>
<dbReference type="PANTHER" id="PTHR10039">
    <property type="entry name" value="AMELOGENIN"/>
    <property type="match status" value="1"/>
</dbReference>